<comment type="subcellular location">
    <subcellularLocation>
        <location evidence="1">Cell membrane</location>
        <topology evidence="1">Multi-pass membrane protein</topology>
    </subcellularLocation>
</comment>
<keyword evidence="2" id="KW-1003">Cell membrane</keyword>
<dbReference type="InterPro" id="IPR036259">
    <property type="entry name" value="MFS_trans_sf"/>
</dbReference>
<feature type="transmembrane region" description="Helical" evidence="6">
    <location>
        <begin position="309"/>
        <end position="328"/>
    </location>
</feature>
<dbReference type="InterPro" id="IPR011701">
    <property type="entry name" value="MFS"/>
</dbReference>
<feature type="transmembrane region" description="Helical" evidence="6">
    <location>
        <begin position="174"/>
        <end position="192"/>
    </location>
</feature>
<feature type="transmembrane region" description="Helical" evidence="6">
    <location>
        <begin position="284"/>
        <end position="303"/>
    </location>
</feature>
<evidence type="ECO:0000256" key="6">
    <source>
        <dbReference type="SAM" id="Phobius"/>
    </source>
</evidence>
<keyword evidence="4 6" id="KW-1133">Transmembrane helix</keyword>
<dbReference type="AlphaFoldDB" id="A0A7I7T2F0"/>
<dbReference type="Proteomes" id="UP000467148">
    <property type="component" value="Chromosome"/>
</dbReference>
<dbReference type="RefSeq" id="WP_163747114.1">
    <property type="nucleotide sequence ID" value="NZ_AP022596.1"/>
</dbReference>
<evidence type="ECO:0000256" key="5">
    <source>
        <dbReference type="ARBA" id="ARBA00023136"/>
    </source>
</evidence>
<evidence type="ECO:0000256" key="3">
    <source>
        <dbReference type="ARBA" id="ARBA00022692"/>
    </source>
</evidence>
<dbReference type="EMBL" id="AP022596">
    <property type="protein sequence ID" value="BBY63452.1"/>
    <property type="molecule type" value="Genomic_DNA"/>
</dbReference>
<evidence type="ECO:0000256" key="2">
    <source>
        <dbReference type="ARBA" id="ARBA00022475"/>
    </source>
</evidence>
<dbReference type="PANTHER" id="PTHR23513">
    <property type="entry name" value="INTEGRAL MEMBRANE EFFLUX PROTEIN-RELATED"/>
    <property type="match status" value="1"/>
</dbReference>
<feature type="transmembrane region" description="Helical" evidence="6">
    <location>
        <begin position="76"/>
        <end position="101"/>
    </location>
</feature>
<dbReference type="GO" id="GO:0005886">
    <property type="term" value="C:plasma membrane"/>
    <property type="evidence" value="ECO:0007669"/>
    <property type="project" value="UniProtKB-SubCell"/>
</dbReference>
<name>A0A7I7T2F0_9MYCO</name>
<dbReference type="KEGG" id="mhev:MHEL_16950"/>
<evidence type="ECO:0000313" key="7">
    <source>
        <dbReference type="EMBL" id="BBY63452.1"/>
    </source>
</evidence>
<dbReference type="SUPFAM" id="SSF103473">
    <property type="entry name" value="MFS general substrate transporter"/>
    <property type="match status" value="1"/>
</dbReference>
<dbReference type="Gene3D" id="1.20.1250.20">
    <property type="entry name" value="MFS general substrate transporter like domains"/>
    <property type="match status" value="1"/>
</dbReference>
<evidence type="ECO:0000256" key="1">
    <source>
        <dbReference type="ARBA" id="ARBA00004651"/>
    </source>
</evidence>
<dbReference type="PANTHER" id="PTHR23513:SF6">
    <property type="entry name" value="MAJOR FACILITATOR SUPERFAMILY ASSOCIATED DOMAIN-CONTAINING PROTEIN"/>
    <property type="match status" value="1"/>
</dbReference>
<feature type="transmembrane region" description="Helical" evidence="6">
    <location>
        <begin position="43"/>
        <end position="64"/>
    </location>
</feature>
<protein>
    <recommendedName>
        <fullName evidence="9">MFS transporter</fullName>
    </recommendedName>
</protein>
<feature type="transmembrane region" description="Helical" evidence="6">
    <location>
        <begin position="373"/>
        <end position="399"/>
    </location>
</feature>
<evidence type="ECO:0000256" key="4">
    <source>
        <dbReference type="ARBA" id="ARBA00022989"/>
    </source>
</evidence>
<dbReference type="GO" id="GO:0022857">
    <property type="term" value="F:transmembrane transporter activity"/>
    <property type="evidence" value="ECO:0007669"/>
    <property type="project" value="InterPro"/>
</dbReference>
<proteinExistence type="predicted"/>
<keyword evidence="3 6" id="KW-0812">Transmembrane</keyword>
<gene>
    <name evidence="7" type="ORF">MHEL_16950</name>
</gene>
<evidence type="ECO:0000313" key="8">
    <source>
        <dbReference type="Proteomes" id="UP000467148"/>
    </source>
</evidence>
<keyword evidence="8" id="KW-1185">Reference proteome</keyword>
<organism evidence="7 8">
    <name type="scientific">Mycolicibacterium helvum</name>
    <dbReference type="NCBI Taxonomy" id="1534349"/>
    <lineage>
        <taxon>Bacteria</taxon>
        <taxon>Bacillati</taxon>
        <taxon>Actinomycetota</taxon>
        <taxon>Actinomycetes</taxon>
        <taxon>Mycobacteriales</taxon>
        <taxon>Mycobacteriaceae</taxon>
        <taxon>Mycolicibacterium</taxon>
    </lineage>
</organism>
<feature type="transmembrane region" description="Helical" evidence="6">
    <location>
        <begin position="213"/>
        <end position="236"/>
    </location>
</feature>
<evidence type="ECO:0008006" key="9">
    <source>
        <dbReference type="Google" id="ProtNLM"/>
    </source>
</evidence>
<accession>A0A7I7T2F0</accession>
<feature type="transmembrane region" description="Helical" evidence="6">
    <location>
        <begin position="256"/>
        <end position="277"/>
    </location>
</feature>
<dbReference type="Pfam" id="PF07690">
    <property type="entry name" value="MFS_1"/>
    <property type="match status" value="1"/>
</dbReference>
<sequence>MRLDTDTSPVRLGGLLSGLLLTQIVNSAVHLAQPLLVADLSGSLGSAAFFAAFGTGVHMLGTFLGGWPTDRWGARLVLVFSTLLRGVILAGIPLAMAFGFATLPVVMGLYTVEALVRGYVDTAIHTVPLELVGHRRDLLDRINSRYEVAFEVGAVAGPLMLGGLMVWADGIVPHIVIPIGFVVSAACYLLIPKTTMAPVAAADVKPHGGSWQGVKYIVAHPYLLLVVVGLMLFHLYELRKILSAFFAKGLLHHPAAVGHIGSAFALGGVAGALLYTVTRHKKTGIGWVVGGALGTLVLAVGWMPVNLPIMVVAVFVFGVSNVCARLVLTRWRQELTPLEHAGGVTAASEFGRTAVSVGINSAVGGAFSSGASVYGAFGIVGGVLGVFAIAQFALARLYVRKGDPQL</sequence>
<reference evidence="7 8" key="1">
    <citation type="journal article" date="2019" name="Emerg. Microbes Infect.">
        <title>Comprehensive subspecies identification of 175 nontuberculous mycobacteria species based on 7547 genomic profiles.</title>
        <authorList>
            <person name="Matsumoto Y."/>
            <person name="Kinjo T."/>
            <person name="Motooka D."/>
            <person name="Nabeya D."/>
            <person name="Jung N."/>
            <person name="Uechi K."/>
            <person name="Horii T."/>
            <person name="Iida T."/>
            <person name="Fujita J."/>
            <person name="Nakamura S."/>
        </authorList>
    </citation>
    <scope>NUCLEOTIDE SEQUENCE [LARGE SCALE GENOMIC DNA]</scope>
    <source>
        <strain evidence="7 8">JCM 30396</strain>
    </source>
</reference>
<keyword evidence="5 6" id="KW-0472">Membrane</keyword>